<keyword evidence="1" id="KW-1133">Transmembrane helix</keyword>
<feature type="transmembrane region" description="Helical" evidence="1">
    <location>
        <begin position="20"/>
        <end position="44"/>
    </location>
</feature>
<feature type="transmembrane region" description="Helical" evidence="1">
    <location>
        <begin position="83"/>
        <end position="103"/>
    </location>
</feature>
<dbReference type="EMBL" id="CP020330">
    <property type="protein sequence ID" value="AQZ52207.1"/>
    <property type="molecule type" value="Genomic_DNA"/>
</dbReference>
<keyword evidence="3" id="KW-1185">Reference proteome</keyword>
<dbReference type="InterPro" id="IPR010699">
    <property type="entry name" value="DUF1275"/>
</dbReference>
<dbReference type="PANTHER" id="PTHR37314:SF5">
    <property type="entry name" value="SLR0142 PROTEIN"/>
    <property type="match status" value="1"/>
</dbReference>
<reference evidence="2 3" key="1">
    <citation type="submission" date="2017-03" db="EMBL/GenBank/DDBJ databases">
        <title>Foreign affairs: Plasmid Transfer between Roseobacters and Rhizobia.</title>
        <authorList>
            <person name="Bartling P."/>
            <person name="Bunk B."/>
            <person name="Overmann J."/>
            <person name="Brinkmann H."/>
            <person name="Petersen J."/>
        </authorList>
    </citation>
    <scope>NUCLEOTIDE SEQUENCE [LARGE SCALE GENOMIC DNA]</scope>
    <source>
        <strain evidence="2 3">MACL11</strain>
    </source>
</reference>
<dbReference type="Proteomes" id="UP000191135">
    <property type="component" value="Chromosome"/>
</dbReference>
<sequence>MSRSATASILSFNGGYVDTMGFVALSGLFTAHVTGNFVTLGATLSEGTGGALAKLLALPVFCLTVFLGHGFNYWLEGRKYPPVPVFLSLKFTLFVLAAALALSLPRESAGSGGELLLGMVLVVAMALQNGLHRTHLSDQPPTTLLTGTTTQIMLDLSDLVFGGEAKGKAVGARLFKLVRALVLFAGGCAVAALLFRLSHRLCFLVPPITVATAFLIHSFGGETDQSKNQKEKA</sequence>
<dbReference type="Pfam" id="PF06912">
    <property type="entry name" value="DUF1275"/>
    <property type="match status" value="1"/>
</dbReference>
<protein>
    <submittedName>
        <fullName evidence="2">Putative membrane protein</fullName>
    </submittedName>
</protein>
<dbReference type="PANTHER" id="PTHR37314">
    <property type="entry name" value="SLR0142 PROTEIN"/>
    <property type="match status" value="1"/>
</dbReference>
<dbReference type="STRING" id="1122214.Mame_02884"/>
<evidence type="ECO:0000313" key="2">
    <source>
        <dbReference type="EMBL" id="AQZ52207.1"/>
    </source>
</evidence>
<feature type="transmembrane region" description="Helical" evidence="1">
    <location>
        <begin position="177"/>
        <end position="195"/>
    </location>
</feature>
<name>A0A1U9Z3D2_9HYPH</name>
<accession>A0A1U9Z3D2</accession>
<gene>
    <name evidence="2" type="ORF">Mame_02884</name>
</gene>
<feature type="transmembrane region" description="Helical" evidence="1">
    <location>
        <begin position="202"/>
        <end position="220"/>
    </location>
</feature>
<proteinExistence type="predicted"/>
<feature type="transmembrane region" description="Helical" evidence="1">
    <location>
        <begin position="115"/>
        <end position="131"/>
    </location>
</feature>
<keyword evidence="1" id="KW-0472">Membrane</keyword>
<dbReference type="OrthoDB" id="7676651at2"/>
<dbReference type="eggNOG" id="COG3619">
    <property type="taxonomic scope" value="Bacteria"/>
</dbReference>
<organism evidence="2 3">
    <name type="scientific">Martelella mediterranea DSM 17316</name>
    <dbReference type="NCBI Taxonomy" id="1122214"/>
    <lineage>
        <taxon>Bacteria</taxon>
        <taxon>Pseudomonadati</taxon>
        <taxon>Pseudomonadota</taxon>
        <taxon>Alphaproteobacteria</taxon>
        <taxon>Hyphomicrobiales</taxon>
        <taxon>Aurantimonadaceae</taxon>
        <taxon>Martelella</taxon>
    </lineage>
</organism>
<evidence type="ECO:0000256" key="1">
    <source>
        <dbReference type="SAM" id="Phobius"/>
    </source>
</evidence>
<feature type="transmembrane region" description="Helical" evidence="1">
    <location>
        <begin position="51"/>
        <end position="71"/>
    </location>
</feature>
<dbReference type="AlphaFoldDB" id="A0A1U9Z3D2"/>
<dbReference type="KEGG" id="mmed:Mame_02884"/>
<dbReference type="RefSeq" id="WP_018063199.1">
    <property type="nucleotide sequence ID" value="NZ_AQWH01000002.1"/>
</dbReference>
<evidence type="ECO:0000313" key="3">
    <source>
        <dbReference type="Proteomes" id="UP000191135"/>
    </source>
</evidence>
<keyword evidence="1" id="KW-0812">Transmembrane</keyword>